<feature type="transmembrane region" description="Helical" evidence="1">
    <location>
        <begin position="124"/>
        <end position="150"/>
    </location>
</feature>
<keyword evidence="1" id="KW-1133">Transmembrane helix</keyword>
<sequence>MTTGVTPVPGANARDGRIRGWFRWMNTGGHKTMLMLFLIVVLSHWAEHIAQAIQIYLLGWPIPEARGVLGIPFPWLISSEWLHYAYAVVMLVGFIVLAPGFTGRSRTWWNVALGIQVWHHIEHLLLLGQAVLGVTIAGRAVPTSLVQLIVPRVELHLIYNSLVFVPMVMAMFHHRYPLRRERKHMACGCAVPVAPSTRPRPASAS</sequence>
<name>A0ABW2BVB5_9PSEU</name>
<feature type="transmembrane region" description="Helical" evidence="1">
    <location>
        <begin position="156"/>
        <end position="173"/>
    </location>
</feature>
<accession>A0ABW2BVB5</accession>
<evidence type="ECO:0008006" key="4">
    <source>
        <dbReference type="Google" id="ProtNLM"/>
    </source>
</evidence>
<dbReference type="RefSeq" id="WP_390183707.1">
    <property type="nucleotide sequence ID" value="NZ_BAABLA010000121.1"/>
</dbReference>
<proteinExistence type="predicted"/>
<evidence type="ECO:0000313" key="2">
    <source>
        <dbReference type="EMBL" id="MFC6866788.1"/>
    </source>
</evidence>
<evidence type="ECO:0000256" key="1">
    <source>
        <dbReference type="SAM" id="Phobius"/>
    </source>
</evidence>
<reference evidence="3" key="1">
    <citation type="journal article" date="2019" name="Int. J. Syst. Evol. Microbiol.">
        <title>The Global Catalogue of Microorganisms (GCM) 10K type strain sequencing project: providing services to taxonomists for standard genome sequencing and annotation.</title>
        <authorList>
            <consortium name="The Broad Institute Genomics Platform"/>
            <consortium name="The Broad Institute Genome Sequencing Center for Infectious Disease"/>
            <person name="Wu L."/>
            <person name="Ma J."/>
        </authorList>
    </citation>
    <scope>NUCLEOTIDE SEQUENCE [LARGE SCALE GENOMIC DNA]</scope>
    <source>
        <strain evidence="3">KCTC 32255</strain>
    </source>
</reference>
<keyword evidence="3" id="KW-1185">Reference proteome</keyword>
<keyword evidence="1" id="KW-0472">Membrane</keyword>
<feature type="transmembrane region" description="Helical" evidence="1">
    <location>
        <begin position="81"/>
        <end position="103"/>
    </location>
</feature>
<comment type="caution">
    <text evidence="2">The sequence shown here is derived from an EMBL/GenBank/DDBJ whole genome shotgun (WGS) entry which is preliminary data.</text>
</comment>
<protein>
    <recommendedName>
        <fullName evidence="4">Cytochrome b561 bacterial/Ni-hydrogenase domain-containing protein</fullName>
    </recommendedName>
</protein>
<dbReference type="Proteomes" id="UP001596337">
    <property type="component" value="Unassembled WGS sequence"/>
</dbReference>
<keyword evidence="1" id="KW-0812">Transmembrane</keyword>
<gene>
    <name evidence="2" type="ORF">ACFQGD_06475</name>
</gene>
<dbReference type="EMBL" id="JBHSXX010000001">
    <property type="protein sequence ID" value="MFC6866788.1"/>
    <property type="molecule type" value="Genomic_DNA"/>
</dbReference>
<organism evidence="2 3">
    <name type="scientific">Haloechinothrix salitolerans</name>
    <dbReference type="NCBI Taxonomy" id="926830"/>
    <lineage>
        <taxon>Bacteria</taxon>
        <taxon>Bacillati</taxon>
        <taxon>Actinomycetota</taxon>
        <taxon>Actinomycetes</taxon>
        <taxon>Pseudonocardiales</taxon>
        <taxon>Pseudonocardiaceae</taxon>
        <taxon>Haloechinothrix</taxon>
    </lineage>
</organism>
<evidence type="ECO:0000313" key="3">
    <source>
        <dbReference type="Proteomes" id="UP001596337"/>
    </source>
</evidence>